<feature type="transmembrane region" description="Helical" evidence="1">
    <location>
        <begin position="341"/>
        <end position="359"/>
    </location>
</feature>
<keyword evidence="1" id="KW-0812">Transmembrane</keyword>
<evidence type="ECO:0000313" key="2">
    <source>
        <dbReference type="EMBL" id="GKV32405.1"/>
    </source>
</evidence>
<reference evidence="2 3" key="1">
    <citation type="journal article" date="2021" name="Commun. Biol.">
        <title>The genome of Shorea leprosula (Dipterocarpaceae) highlights the ecological relevance of drought in aseasonal tropical rainforests.</title>
        <authorList>
            <person name="Ng K.K.S."/>
            <person name="Kobayashi M.J."/>
            <person name="Fawcett J.A."/>
            <person name="Hatakeyama M."/>
            <person name="Paape T."/>
            <person name="Ng C.H."/>
            <person name="Ang C.C."/>
            <person name="Tnah L.H."/>
            <person name="Lee C.T."/>
            <person name="Nishiyama T."/>
            <person name="Sese J."/>
            <person name="O'Brien M.J."/>
            <person name="Copetti D."/>
            <person name="Mohd Noor M.I."/>
            <person name="Ong R.C."/>
            <person name="Putra M."/>
            <person name="Sireger I.Z."/>
            <person name="Indrioko S."/>
            <person name="Kosugi Y."/>
            <person name="Izuno A."/>
            <person name="Isagi Y."/>
            <person name="Lee S.L."/>
            <person name="Shimizu K.K."/>
        </authorList>
    </citation>
    <scope>NUCLEOTIDE SEQUENCE [LARGE SCALE GENOMIC DNA]</scope>
    <source>
        <strain evidence="2">214</strain>
    </source>
</reference>
<dbReference type="EMBL" id="BPVZ01000095">
    <property type="protein sequence ID" value="GKV32405.1"/>
    <property type="molecule type" value="Genomic_DNA"/>
</dbReference>
<dbReference type="Proteomes" id="UP001054252">
    <property type="component" value="Unassembled WGS sequence"/>
</dbReference>
<keyword evidence="3" id="KW-1185">Reference proteome</keyword>
<comment type="caution">
    <text evidence="2">The sequence shown here is derived from an EMBL/GenBank/DDBJ whole genome shotgun (WGS) entry which is preliminary data.</text>
</comment>
<protein>
    <submittedName>
        <fullName evidence="2">Uncharacterized protein</fullName>
    </submittedName>
</protein>
<evidence type="ECO:0000256" key="1">
    <source>
        <dbReference type="SAM" id="Phobius"/>
    </source>
</evidence>
<name>A0AAV5L5K0_9ROSI</name>
<dbReference type="AlphaFoldDB" id="A0AAV5L5K0"/>
<dbReference type="PANTHER" id="PTHR33116:SF78">
    <property type="entry name" value="OS12G0587133 PROTEIN"/>
    <property type="match status" value="1"/>
</dbReference>
<evidence type="ECO:0000313" key="3">
    <source>
        <dbReference type="Proteomes" id="UP001054252"/>
    </source>
</evidence>
<accession>A0AAV5L5K0</accession>
<sequence length="430" mass="50189">MPFIYLGLPVGGRPGRKKFWVSVLDRFRNKLAAWKCSLLSFGGRITLLNSVLSALPIFYLSLFKIPKCVLVELVKIQRDFFWGGANLERKIAWVSWDNICVEKERGGLGVDDLKRRNWALLGKWWFRLGDGVGGLWKRVIWEKYYGGRKEVDITSFSSMHMSRVWKDIVGVGSGSERVGVMLGKGFKWEIGDGSRVAFWDDRWVGDRPLKDLFPRLYALSLTKGGLLKDMGFWSEGTWVWDCRWRRSCSGRVGEEEERFREIINRIKVKENKDDLWRWAHSTDGVYSVKDAYGFLAPKDDLLDAKWVRIIWCKFAPSKGVLSKDIFGVAEFVTHGISGGCLAELGAFIFLIVVWFMWFWRNRQVFGTELMSEELVLEYIQHKSFLWLKNKEKGCGFSYQEWVSRPRECRAAITQHRQNRKIYQRWQRDVG</sequence>
<gene>
    <name evidence="2" type="ORF">SLEP1_g41015</name>
</gene>
<keyword evidence="1" id="KW-1133">Transmembrane helix</keyword>
<organism evidence="2 3">
    <name type="scientific">Rubroshorea leprosula</name>
    <dbReference type="NCBI Taxonomy" id="152421"/>
    <lineage>
        <taxon>Eukaryota</taxon>
        <taxon>Viridiplantae</taxon>
        <taxon>Streptophyta</taxon>
        <taxon>Embryophyta</taxon>
        <taxon>Tracheophyta</taxon>
        <taxon>Spermatophyta</taxon>
        <taxon>Magnoliopsida</taxon>
        <taxon>eudicotyledons</taxon>
        <taxon>Gunneridae</taxon>
        <taxon>Pentapetalae</taxon>
        <taxon>rosids</taxon>
        <taxon>malvids</taxon>
        <taxon>Malvales</taxon>
        <taxon>Dipterocarpaceae</taxon>
        <taxon>Rubroshorea</taxon>
    </lineage>
</organism>
<keyword evidence="1" id="KW-0472">Membrane</keyword>
<dbReference type="PANTHER" id="PTHR33116">
    <property type="entry name" value="REVERSE TRANSCRIPTASE ZINC-BINDING DOMAIN-CONTAINING PROTEIN-RELATED-RELATED"/>
    <property type="match status" value="1"/>
</dbReference>
<proteinExistence type="predicted"/>